<comment type="caution">
    <text evidence="3">The sequence shown here is derived from an EMBL/GenBank/DDBJ whole genome shotgun (WGS) entry which is preliminary data.</text>
</comment>
<feature type="signal peptide" evidence="2">
    <location>
        <begin position="1"/>
        <end position="20"/>
    </location>
</feature>
<evidence type="ECO:0000313" key="4">
    <source>
        <dbReference type="Proteomes" id="UP000466442"/>
    </source>
</evidence>
<dbReference type="AlphaFoldDB" id="A0A8S9Y6A9"/>
<dbReference type="InterPro" id="IPR051589">
    <property type="entry name" value="Sialate-O-sulfotransferase"/>
</dbReference>
<gene>
    <name evidence="3" type="ORF">GE061_000716</name>
</gene>
<accession>A0A8S9Y6A9</accession>
<dbReference type="PANTHER" id="PTHR45964:SF9">
    <property type="entry name" value="SULFOTRANSFERASE"/>
    <property type="match status" value="1"/>
</dbReference>
<keyword evidence="2" id="KW-0732">Signal</keyword>
<dbReference type="PANTHER" id="PTHR45964">
    <property type="entry name" value="WSCD FAMILY MEMBER CG9164"/>
    <property type="match status" value="1"/>
</dbReference>
<dbReference type="Proteomes" id="UP000466442">
    <property type="component" value="Linkage Group LG1"/>
</dbReference>
<dbReference type="SUPFAM" id="SSF52540">
    <property type="entry name" value="P-loop containing nucleoside triphosphate hydrolases"/>
    <property type="match status" value="1"/>
</dbReference>
<evidence type="ECO:0000313" key="3">
    <source>
        <dbReference type="EMBL" id="KAF6216374.1"/>
    </source>
</evidence>
<reference evidence="3" key="1">
    <citation type="journal article" date="2021" name="Mol. Ecol. Resour.">
        <title>Apolygus lucorum genome provides insights into omnivorousness and mesophyll feeding.</title>
        <authorList>
            <person name="Liu Y."/>
            <person name="Liu H."/>
            <person name="Wang H."/>
            <person name="Huang T."/>
            <person name="Liu B."/>
            <person name="Yang B."/>
            <person name="Yin L."/>
            <person name="Li B."/>
            <person name="Zhang Y."/>
            <person name="Zhang S."/>
            <person name="Jiang F."/>
            <person name="Zhang X."/>
            <person name="Ren Y."/>
            <person name="Wang B."/>
            <person name="Wang S."/>
            <person name="Lu Y."/>
            <person name="Wu K."/>
            <person name="Fan W."/>
            <person name="Wang G."/>
        </authorList>
    </citation>
    <scope>NUCLEOTIDE SEQUENCE</scope>
    <source>
        <strain evidence="3">12Hb</strain>
    </source>
</reference>
<sequence>MTATVLGMFVLLLVTPDLEDSILAAMRRYHHNRYLTTPHPEVKKRNSITFTGGGMVNTVCSEKSLPMTALVSFPGSGNTWLRYLLETSTGVFTGSVYTDRQIISKGFYGEAVPPDCGCTSVQKTHGFALAGFVPHEKKKSAEVAHFNGRAVLLLRNPYEALLSYRNFLYGGHTGFAPYDRFNGPDWERFASRLAVVWKELAATWINSTHGDEAIALHFETLRLNPETSLHSVLSYLNIAWDSRRLSCVLSHIDGPFRRPQSPQNLMFKSRDPFNTKLHALIDGLIEEETRQSHETKSKHILLPHSYQDLYSCSSIIKLSVLLSIKLSM</sequence>
<evidence type="ECO:0000256" key="1">
    <source>
        <dbReference type="ARBA" id="ARBA00010236"/>
    </source>
</evidence>
<proteinExistence type="inferred from homology"/>
<evidence type="ECO:0000256" key="2">
    <source>
        <dbReference type="SAM" id="SignalP"/>
    </source>
</evidence>
<organism evidence="3 4">
    <name type="scientific">Apolygus lucorum</name>
    <name type="common">Small green plant bug</name>
    <name type="synonym">Lygocoris lucorum</name>
    <dbReference type="NCBI Taxonomy" id="248454"/>
    <lineage>
        <taxon>Eukaryota</taxon>
        <taxon>Metazoa</taxon>
        <taxon>Ecdysozoa</taxon>
        <taxon>Arthropoda</taxon>
        <taxon>Hexapoda</taxon>
        <taxon>Insecta</taxon>
        <taxon>Pterygota</taxon>
        <taxon>Neoptera</taxon>
        <taxon>Paraneoptera</taxon>
        <taxon>Hemiptera</taxon>
        <taxon>Heteroptera</taxon>
        <taxon>Panheteroptera</taxon>
        <taxon>Cimicomorpha</taxon>
        <taxon>Miridae</taxon>
        <taxon>Mirini</taxon>
        <taxon>Apolygus</taxon>
    </lineage>
</organism>
<dbReference type="Gene3D" id="3.40.50.300">
    <property type="entry name" value="P-loop containing nucleotide triphosphate hydrolases"/>
    <property type="match status" value="1"/>
</dbReference>
<protein>
    <recommendedName>
        <fullName evidence="5">Sulfotransferase domain-containing protein</fullName>
    </recommendedName>
</protein>
<keyword evidence="4" id="KW-1185">Reference proteome</keyword>
<evidence type="ECO:0008006" key="5">
    <source>
        <dbReference type="Google" id="ProtNLM"/>
    </source>
</evidence>
<comment type="similarity">
    <text evidence="1">Belongs to the WSCD family.</text>
</comment>
<dbReference type="InterPro" id="IPR027417">
    <property type="entry name" value="P-loop_NTPase"/>
</dbReference>
<dbReference type="EMBL" id="WIXP02000001">
    <property type="protein sequence ID" value="KAF6216374.1"/>
    <property type="molecule type" value="Genomic_DNA"/>
</dbReference>
<dbReference type="OrthoDB" id="5985073at2759"/>
<feature type="chain" id="PRO_5035920941" description="Sulfotransferase domain-containing protein" evidence="2">
    <location>
        <begin position="21"/>
        <end position="328"/>
    </location>
</feature>
<name>A0A8S9Y6A9_APOLU</name>